<feature type="region of interest" description="Disordered" evidence="5">
    <location>
        <begin position="1"/>
        <end position="187"/>
    </location>
</feature>
<proteinExistence type="inferred from homology"/>
<dbReference type="GeneID" id="116309016"/>
<dbReference type="RefSeq" id="XP_031575399.1">
    <property type="nucleotide sequence ID" value="XM_031719539.1"/>
</dbReference>
<evidence type="ECO:0000256" key="2">
    <source>
        <dbReference type="ARBA" id="ARBA00013786"/>
    </source>
</evidence>
<feature type="region of interest" description="Disordered" evidence="5">
    <location>
        <begin position="230"/>
        <end position="333"/>
    </location>
</feature>
<dbReference type="Pfam" id="PF22878">
    <property type="entry name" value="SPT2_N"/>
    <property type="match status" value="1"/>
</dbReference>
<evidence type="ECO:0000313" key="7">
    <source>
        <dbReference type="Proteomes" id="UP000515163"/>
    </source>
</evidence>
<dbReference type="PANTHER" id="PTHR22691:SF8">
    <property type="entry name" value="PROTEIN SPT2 HOMOLOG"/>
    <property type="match status" value="1"/>
</dbReference>
<dbReference type="AlphaFoldDB" id="A0A6P8J6K7"/>
<dbReference type="OrthoDB" id="6259853at2759"/>
<feature type="compositionally biased region" description="Basic residues" evidence="5">
    <location>
        <begin position="314"/>
        <end position="323"/>
    </location>
</feature>
<feature type="compositionally biased region" description="Basic and acidic residues" evidence="5">
    <location>
        <begin position="324"/>
        <end position="333"/>
    </location>
</feature>
<organism evidence="7 8">
    <name type="scientific">Actinia tenebrosa</name>
    <name type="common">Australian red waratah sea anemone</name>
    <dbReference type="NCBI Taxonomy" id="6105"/>
    <lineage>
        <taxon>Eukaryota</taxon>
        <taxon>Metazoa</taxon>
        <taxon>Cnidaria</taxon>
        <taxon>Anthozoa</taxon>
        <taxon>Hexacorallia</taxon>
        <taxon>Actiniaria</taxon>
        <taxon>Actiniidae</taxon>
        <taxon>Actinia</taxon>
    </lineage>
</organism>
<name>A0A6P8J6K7_ACTTE</name>
<evidence type="ECO:0000256" key="1">
    <source>
        <dbReference type="ARBA" id="ARBA00006461"/>
    </source>
</evidence>
<sequence>MNFQELMSKASENNISASKQLTKSGHKHKDSAPGVCNSAVKAFLERKEQEQKKKQADEEAAKRARIQARLLQNLKTNEGKKGKNESTPKSSFLNPPYKQGEEEEKSMLAKWKKDDVAAQYQKSGVSSKPSVSGIKSIDITRSAITKNMKAKHSKRISKDKSGKSNDFVVNGKKSETSKVKKEVKTASAPPNFKELLAIAEKNKFGLKRTKRETETVTGENKTEVTKLKRWHNSSGEHELTEMDEKQLPIKNKEKVKEKAVSKAKGKQKESLRKTAVEPDRDSCHKQRSHVNESSKTLKRIRDSETLEKNALNKKPSKPLIHHARPQESKDRMMYEQKNYYPRPTHNYYEEEEDSDLDGFIVDGEDEACAEQTDVSKYIKDIFGYDRRRYAVEDFDDSAMESNYGQIEREEKRSAKIAKLEDEIEILKEQAELKRLRDNLKKSKKTRKK</sequence>
<evidence type="ECO:0000256" key="4">
    <source>
        <dbReference type="SAM" id="Coils"/>
    </source>
</evidence>
<feature type="coiled-coil region" evidence="4">
    <location>
        <begin position="409"/>
        <end position="445"/>
    </location>
</feature>
<keyword evidence="3 4" id="KW-0175">Coiled coil</keyword>
<dbReference type="GO" id="GO:0003677">
    <property type="term" value="F:DNA binding"/>
    <property type="evidence" value="ECO:0007669"/>
    <property type="project" value="TreeGrafter"/>
</dbReference>
<feature type="domain" description="SPT2 homolog N-terminal" evidence="6">
    <location>
        <begin position="1"/>
        <end position="77"/>
    </location>
</feature>
<evidence type="ECO:0000256" key="3">
    <source>
        <dbReference type="ARBA" id="ARBA00023054"/>
    </source>
</evidence>
<evidence type="ECO:0000256" key="5">
    <source>
        <dbReference type="SAM" id="MobiDB-lite"/>
    </source>
</evidence>
<dbReference type="Pfam" id="PF08243">
    <property type="entry name" value="SPT2"/>
    <property type="match status" value="1"/>
</dbReference>
<feature type="compositionally biased region" description="Low complexity" evidence="5">
    <location>
        <begin position="123"/>
        <end position="137"/>
    </location>
</feature>
<dbReference type="GO" id="GO:0042393">
    <property type="term" value="F:histone binding"/>
    <property type="evidence" value="ECO:0007669"/>
    <property type="project" value="TreeGrafter"/>
</dbReference>
<feature type="compositionally biased region" description="Basic and acidic residues" evidence="5">
    <location>
        <begin position="234"/>
        <end position="292"/>
    </location>
</feature>
<feature type="compositionally biased region" description="Polar residues" evidence="5">
    <location>
        <begin position="1"/>
        <end position="23"/>
    </location>
</feature>
<accession>A0A6P8J6K7</accession>
<evidence type="ECO:0000313" key="9">
    <source>
        <dbReference type="RefSeq" id="XP_031575400.1"/>
    </source>
</evidence>
<evidence type="ECO:0000259" key="6">
    <source>
        <dbReference type="Pfam" id="PF22878"/>
    </source>
</evidence>
<evidence type="ECO:0000313" key="8">
    <source>
        <dbReference type="RefSeq" id="XP_031575399.1"/>
    </source>
</evidence>
<gene>
    <name evidence="8 9" type="primary">LOC116309016</name>
</gene>
<dbReference type="SMART" id="SM00784">
    <property type="entry name" value="SPT2"/>
    <property type="match status" value="1"/>
</dbReference>
<dbReference type="InterPro" id="IPR013256">
    <property type="entry name" value="Chromatin_SPT2"/>
</dbReference>
<feature type="compositionally biased region" description="Basic and acidic residues" evidence="5">
    <location>
        <begin position="43"/>
        <end position="62"/>
    </location>
</feature>
<dbReference type="GO" id="GO:0005730">
    <property type="term" value="C:nucleolus"/>
    <property type="evidence" value="ECO:0007669"/>
    <property type="project" value="TreeGrafter"/>
</dbReference>
<comment type="similarity">
    <text evidence="1">Belongs to the SPT2 family.</text>
</comment>
<feature type="compositionally biased region" description="Basic and acidic residues" evidence="5">
    <location>
        <begin position="77"/>
        <end position="86"/>
    </location>
</feature>
<feature type="compositionally biased region" description="Basic and acidic residues" evidence="5">
    <location>
        <begin position="105"/>
        <end position="116"/>
    </location>
</feature>
<dbReference type="InterPro" id="IPR054552">
    <property type="entry name" value="SPT2_N"/>
</dbReference>
<dbReference type="GO" id="GO:0006334">
    <property type="term" value="P:nucleosome assembly"/>
    <property type="evidence" value="ECO:0007669"/>
    <property type="project" value="TreeGrafter"/>
</dbReference>
<protein>
    <recommendedName>
        <fullName evidence="2">Protein SPT2 homolog</fullName>
    </recommendedName>
</protein>
<feature type="compositionally biased region" description="Basic and acidic residues" evidence="5">
    <location>
        <begin position="172"/>
        <end position="184"/>
    </location>
</feature>
<dbReference type="PANTHER" id="PTHR22691">
    <property type="entry name" value="YEAST SPT2-RELATED"/>
    <property type="match status" value="1"/>
</dbReference>
<dbReference type="KEGG" id="aten:116309016"/>
<dbReference type="RefSeq" id="XP_031575400.1">
    <property type="nucleotide sequence ID" value="XM_031719540.1"/>
</dbReference>
<dbReference type="GO" id="GO:0006360">
    <property type="term" value="P:transcription by RNA polymerase I"/>
    <property type="evidence" value="ECO:0007669"/>
    <property type="project" value="TreeGrafter"/>
</dbReference>
<keyword evidence="7" id="KW-1185">Reference proteome</keyword>
<reference evidence="8 9" key="1">
    <citation type="submission" date="2025-04" db="UniProtKB">
        <authorList>
            <consortium name="RefSeq"/>
        </authorList>
    </citation>
    <scope>IDENTIFICATION</scope>
    <source>
        <tissue evidence="8 9">Tentacle</tissue>
    </source>
</reference>
<dbReference type="Proteomes" id="UP000515163">
    <property type="component" value="Unplaced"/>
</dbReference>